<dbReference type="SUPFAM" id="SSF53448">
    <property type="entry name" value="Nucleotide-diphospho-sugar transferases"/>
    <property type="match status" value="1"/>
</dbReference>
<sequence length="185" mass="21529">VETGFLATQFNAFTTKQRMMKRRVEKLFQFEEIDQVIVRETIEKEWPSPNGGVFVADPNSPVLPLWHKWTKIARSIFISDEVVLHTMFPKFAPLGKIAAMMGGAFNTSVKFQAKGLADADVRIWHFHGDSNTRPNKCQKAVDRWLPVYDYCIEQNIGNVQEWKDEITNKHLDRLLKSRKQETMWC</sequence>
<accession>X0X2I4</accession>
<dbReference type="AlphaFoldDB" id="X0X2I4"/>
<organism evidence="1">
    <name type="scientific">marine sediment metagenome</name>
    <dbReference type="NCBI Taxonomy" id="412755"/>
    <lineage>
        <taxon>unclassified sequences</taxon>
        <taxon>metagenomes</taxon>
        <taxon>ecological metagenomes</taxon>
    </lineage>
</organism>
<evidence type="ECO:0000313" key="1">
    <source>
        <dbReference type="EMBL" id="GAG30853.1"/>
    </source>
</evidence>
<protein>
    <submittedName>
        <fullName evidence="1">Uncharacterized protein</fullName>
    </submittedName>
</protein>
<dbReference type="InterPro" id="IPR029044">
    <property type="entry name" value="Nucleotide-diphossugar_trans"/>
</dbReference>
<feature type="non-terminal residue" evidence="1">
    <location>
        <position position="1"/>
    </location>
</feature>
<name>X0X2I4_9ZZZZ</name>
<dbReference type="EMBL" id="BARS01047915">
    <property type="protein sequence ID" value="GAG30853.1"/>
    <property type="molecule type" value="Genomic_DNA"/>
</dbReference>
<comment type="caution">
    <text evidence="1">The sequence shown here is derived from an EMBL/GenBank/DDBJ whole genome shotgun (WGS) entry which is preliminary data.</text>
</comment>
<gene>
    <name evidence="1" type="ORF">S01H1_71911</name>
</gene>
<reference evidence="1" key="1">
    <citation type="journal article" date="2014" name="Front. Microbiol.">
        <title>High frequency of phylogenetically diverse reductive dehalogenase-homologous genes in deep subseafloor sedimentary metagenomes.</title>
        <authorList>
            <person name="Kawai M."/>
            <person name="Futagami T."/>
            <person name="Toyoda A."/>
            <person name="Takaki Y."/>
            <person name="Nishi S."/>
            <person name="Hori S."/>
            <person name="Arai W."/>
            <person name="Tsubouchi T."/>
            <person name="Morono Y."/>
            <person name="Uchiyama I."/>
            <person name="Ito T."/>
            <person name="Fujiyama A."/>
            <person name="Inagaki F."/>
            <person name="Takami H."/>
        </authorList>
    </citation>
    <scope>NUCLEOTIDE SEQUENCE</scope>
    <source>
        <strain evidence="1">Expedition CK06-06</strain>
    </source>
</reference>
<proteinExistence type="predicted"/>